<dbReference type="Pfam" id="PF03692">
    <property type="entry name" value="CxxCxxCC"/>
    <property type="match status" value="1"/>
</dbReference>
<dbReference type="RefSeq" id="WP_181197079.1">
    <property type="nucleotide sequence ID" value="NZ_PVNK01000001.1"/>
</dbReference>
<dbReference type="GO" id="GO:0008168">
    <property type="term" value="F:methyltransferase activity"/>
    <property type="evidence" value="ECO:0007669"/>
    <property type="project" value="UniProtKB-KW"/>
</dbReference>
<reference evidence="1 2" key="1">
    <citation type="submission" date="2018-03" db="EMBL/GenBank/DDBJ databases">
        <title>Draft Genome Sequences of the Obligatory Marine Myxobacteria Enhygromyxa salina SWB005.</title>
        <authorList>
            <person name="Poehlein A."/>
            <person name="Moghaddam J.A."/>
            <person name="Harms H."/>
            <person name="Alanjari M."/>
            <person name="Koenig G.M."/>
            <person name="Daniel R."/>
            <person name="Schaeberle T.F."/>
        </authorList>
    </citation>
    <scope>NUCLEOTIDE SEQUENCE [LARGE SCALE GENOMIC DNA]</scope>
    <source>
        <strain evidence="1 2">SWB005</strain>
    </source>
</reference>
<dbReference type="EMBL" id="PVNK01000001">
    <property type="protein sequence ID" value="PRQ05903.1"/>
    <property type="molecule type" value="Genomic_DNA"/>
</dbReference>
<dbReference type="Proteomes" id="UP000237968">
    <property type="component" value="Unassembled WGS sequence"/>
</dbReference>
<keyword evidence="1" id="KW-0966">Cell projection</keyword>
<dbReference type="AlphaFoldDB" id="A0A2S9YLC4"/>
<dbReference type="GO" id="GO:0032259">
    <property type="term" value="P:methylation"/>
    <property type="evidence" value="ECO:0007669"/>
    <property type="project" value="UniProtKB-KW"/>
</dbReference>
<keyword evidence="1" id="KW-0489">Methyltransferase</keyword>
<name>A0A2S9YLC4_9BACT</name>
<evidence type="ECO:0000313" key="1">
    <source>
        <dbReference type="EMBL" id="PRQ05903.1"/>
    </source>
</evidence>
<keyword evidence="1" id="KW-0282">Flagellum</keyword>
<accession>A0A2S9YLC4</accession>
<keyword evidence="2" id="KW-1185">Reference proteome</keyword>
<evidence type="ECO:0000313" key="2">
    <source>
        <dbReference type="Proteomes" id="UP000237968"/>
    </source>
</evidence>
<proteinExistence type="predicted"/>
<keyword evidence="1" id="KW-0969">Cilium</keyword>
<organism evidence="1 2">
    <name type="scientific">Enhygromyxa salina</name>
    <dbReference type="NCBI Taxonomy" id="215803"/>
    <lineage>
        <taxon>Bacteria</taxon>
        <taxon>Pseudomonadati</taxon>
        <taxon>Myxococcota</taxon>
        <taxon>Polyangia</taxon>
        <taxon>Nannocystales</taxon>
        <taxon>Nannocystaceae</taxon>
        <taxon>Enhygromyxa</taxon>
    </lineage>
</organism>
<comment type="caution">
    <text evidence="1">The sequence shown here is derived from an EMBL/GenBank/DDBJ whole genome shotgun (WGS) entry which is preliminary data.</text>
</comment>
<dbReference type="InterPro" id="IPR005358">
    <property type="entry name" value="Puta_zinc/iron-chelating_dom"/>
</dbReference>
<keyword evidence="1" id="KW-0808">Transferase</keyword>
<sequence>MTGPSDHLVQLRARVDQHFDEAIARTPASFACRPGCASCCDPRFSVFEVEAAPIREALAALAERDPALRQRIREQGQAEPEGSSACALLVDGRCSVYAQRPLICRSHGLPIAVPDPARPDGPLTVDHCPLNFVDDPPPRASVLILDAINRPLAVLAEITAPGQARVELAALARDE</sequence>
<protein>
    <submittedName>
        <fullName evidence="1">Flagellin N-methylase</fullName>
    </submittedName>
</protein>
<gene>
    <name evidence="1" type="ORF">ENSA5_00140</name>
</gene>